<evidence type="ECO:0000313" key="2">
    <source>
        <dbReference type="EMBL" id="MEQ2236932.1"/>
    </source>
</evidence>
<dbReference type="EMBL" id="JAHRIQ010048021">
    <property type="protein sequence ID" value="MEQ2236932.1"/>
    <property type="molecule type" value="Genomic_DNA"/>
</dbReference>
<accession>A0ABV0TZN9</accession>
<name>A0ABV0TZN9_9TELE</name>
<feature type="compositionally biased region" description="Pro residues" evidence="1">
    <location>
        <begin position="108"/>
        <end position="117"/>
    </location>
</feature>
<organism evidence="2 3">
    <name type="scientific">Ilyodon furcidens</name>
    <name type="common">goldbreast splitfin</name>
    <dbReference type="NCBI Taxonomy" id="33524"/>
    <lineage>
        <taxon>Eukaryota</taxon>
        <taxon>Metazoa</taxon>
        <taxon>Chordata</taxon>
        <taxon>Craniata</taxon>
        <taxon>Vertebrata</taxon>
        <taxon>Euteleostomi</taxon>
        <taxon>Actinopterygii</taxon>
        <taxon>Neopterygii</taxon>
        <taxon>Teleostei</taxon>
        <taxon>Neoteleostei</taxon>
        <taxon>Acanthomorphata</taxon>
        <taxon>Ovalentaria</taxon>
        <taxon>Atherinomorphae</taxon>
        <taxon>Cyprinodontiformes</taxon>
        <taxon>Goodeidae</taxon>
        <taxon>Ilyodon</taxon>
    </lineage>
</organism>
<feature type="compositionally biased region" description="Polar residues" evidence="1">
    <location>
        <begin position="71"/>
        <end position="90"/>
    </location>
</feature>
<gene>
    <name evidence="2" type="ORF">ILYODFUR_017685</name>
</gene>
<proteinExistence type="predicted"/>
<dbReference type="Proteomes" id="UP001482620">
    <property type="component" value="Unassembled WGS sequence"/>
</dbReference>
<sequence>MLQLMSPMEVNQTPQCPLQCQLYFPFSHQLHLLLQPSLRVLQTLQLLSPLGFSKILQHSFSLEVSRMPQHQSLLEISQTSQHQFQPSQTMDEPPPSRDPEFRERFMDEPPPSRVPEF</sequence>
<evidence type="ECO:0000256" key="1">
    <source>
        <dbReference type="SAM" id="MobiDB-lite"/>
    </source>
</evidence>
<feature type="compositionally biased region" description="Basic and acidic residues" evidence="1">
    <location>
        <begin position="94"/>
        <end position="107"/>
    </location>
</feature>
<comment type="caution">
    <text evidence="2">The sequence shown here is derived from an EMBL/GenBank/DDBJ whole genome shotgun (WGS) entry which is preliminary data.</text>
</comment>
<keyword evidence="3" id="KW-1185">Reference proteome</keyword>
<evidence type="ECO:0000313" key="3">
    <source>
        <dbReference type="Proteomes" id="UP001482620"/>
    </source>
</evidence>
<protein>
    <submittedName>
        <fullName evidence="2">Uncharacterized protein</fullName>
    </submittedName>
</protein>
<reference evidence="2 3" key="1">
    <citation type="submission" date="2021-06" db="EMBL/GenBank/DDBJ databases">
        <authorList>
            <person name="Palmer J.M."/>
        </authorList>
    </citation>
    <scope>NUCLEOTIDE SEQUENCE [LARGE SCALE GENOMIC DNA]</scope>
    <source>
        <strain evidence="3">if_2019</strain>
        <tissue evidence="2">Muscle</tissue>
    </source>
</reference>
<feature type="region of interest" description="Disordered" evidence="1">
    <location>
        <begin position="71"/>
        <end position="117"/>
    </location>
</feature>